<dbReference type="AlphaFoldDB" id="A0A4U0Y0E7"/>
<dbReference type="Proteomes" id="UP000309340">
    <property type="component" value="Unassembled WGS sequence"/>
</dbReference>
<keyword evidence="2" id="KW-1185">Reference proteome</keyword>
<accession>A0A4U0Y0E7</accession>
<organism evidence="1 2">
    <name type="scientific">Friedmanniomyces simplex</name>
    <dbReference type="NCBI Taxonomy" id="329884"/>
    <lineage>
        <taxon>Eukaryota</taxon>
        <taxon>Fungi</taxon>
        <taxon>Dikarya</taxon>
        <taxon>Ascomycota</taxon>
        <taxon>Pezizomycotina</taxon>
        <taxon>Dothideomycetes</taxon>
        <taxon>Dothideomycetidae</taxon>
        <taxon>Mycosphaerellales</taxon>
        <taxon>Teratosphaeriaceae</taxon>
        <taxon>Friedmanniomyces</taxon>
    </lineage>
</organism>
<name>A0A4U0Y0E7_9PEZI</name>
<reference evidence="1 2" key="1">
    <citation type="submission" date="2017-03" db="EMBL/GenBank/DDBJ databases">
        <title>Genomes of endolithic fungi from Antarctica.</title>
        <authorList>
            <person name="Coleine C."/>
            <person name="Masonjones S."/>
            <person name="Stajich J.E."/>
        </authorList>
    </citation>
    <scope>NUCLEOTIDE SEQUENCE [LARGE SCALE GENOMIC DNA]</scope>
    <source>
        <strain evidence="1 2">CCFEE 5184</strain>
    </source>
</reference>
<dbReference type="EMBL" id="NAJQ01000002">
    <property type="protein sequence ID" value="TKA83814.1"/>
    <property type="molecule type" value="Genomic_DNA"/>
</dbReference>
<evidence type="ECO:0000313" key="1">
    <source>
        <dbReference type="EMBL" id="TKA83814.1"/>
    </source>
</evidence>
<protein>
    <submittedName>
        <fullName evidence="1">Uncharacterized protein</fullName>
    </submittedName>
</protein>
<proteinExistence type="predicted"/>
<evidence type="ECO:0000313" key="2">
    <source>
        <dbReference type="Proteomes" id="UP000309340"/>
    </source>
</evidence>
<gene>
    <name evidence="1" type="ORF">B0A55_00173</name>
</gene>
<sequence>MTCKLFWQESPQLFYASNTFVLTCDSVQIDGDKTLQLPCDFFEQIGPSNKSALRSIIVDLGDQRYLDEAFRGALWQVSALAQLEPQMEVRCRARCIFIFTDLEHTVTMTVRDLKGSVAMLVQDIETQMSAADDFSDLWWDFEDIRQGVQDAPGIMFGRSPRGWDEWDGIES</sequence>
<comment type="caution">
    <text evidence="1">The sequence shown here is derived from an EMBL/GenBank/DDBJ whole genome shotgun (WGS) entry which is preliminary data.</text>
</comment>